<feature type="region of interest" description="Disordered" evidence="1">
    <location>
        <begin position="596"/>
        <end position="654"/>
    </location>
</feature>
<protein>
    <recommendedName>
        <fullName evidence="2">Myb-like domain-containing protein</fullName>
    </recommendedName>
</protein>
<feature type="compositionally biased region" description="Polar residues" evidence="1">
    <location>
        <begin position="84"/>
        <end position="101"/>
    </location>
</feature>
<evidence type="ECO:0000259" key="2">
    <source>
        <dbReference type="SMART" id="SM00717"/>
    </source>
</evidence>
<dbReference type="Proteomes" id="UP001270362">
    <property type="component" value="Unassembled WGS sequence"/>
</dbReference>
<feature type="region of interest" description="Disordered" evidence="1">
    <location>
        <begin position="1"/>
        <end position="353"/>
    </location>
</feature>
<dbReference type="InterPro" id="IPR009057">
    <property type="entry name" value="Homeodomain-like_sf"/>
</dbReference>
<dbReference type="GO" id="GO:0070898">
    <property type="term" value="P:RNA polymerase III preinitiation complex assembly"/>
    <property type="evidence" value="ECO:0007669"/>
    <property type="project" value="TreeGrafter"/>
</dbReference>
<dbReference type="PANTHER" id="PTHR22929:SF0">
    <property type="entry name" value="TRANSCRIPTION FACTOR TFIIIB COMPONENT B'' HOMOLOG"/>
    <property type="match status" value="1"/>
</dbReference>
<dbReference type="GO" id="GO:0000126">
    <property type="term" value="C:transcription factor TFIIIB complex"/>
    <property type="evidence" value="ECO:0007669"/>
    <property type="project" value="TreeGrafter"/>
</dbReference>
<accession>A0AAE0XGD9</accession>
<feature type="compositionally biased region" description="Low complexity" evidence="1">
    <location>
        <begin position="143"/>
        <end position="152"/>
    </location>
</feature>
<dbReference type="InterPro" id="IPR001005">
    <property type="entry name" value="SANT/Myb"/>
</dbReference>
<dbReference type="SMART" id="SM00717">
    <property type="entry name" value="SANT"/>
    <property type="match status" value="1"/>
</dbReference>
<keyword evidence="4" id="KW-1185">Reference proteome</keyword>
<dbReference type="PANTHER" id="PTHR22929">
    <property type="entry name" value="RNA POLYMERASE III TRANSCRIPTION INITIATION FACTOR B"/>
    <property type="match status" value="1"/>
</dbReference>
<feature type="compositionally biased region" description="Low complexity" evidence="1">
    <location>
        <begin position="416"/>
        <end position="433"/>
    </location>
</feature>
<evidence type="ECO:0000256" key="1">
    <source>
        <dbReference type="SAM" id="MobiDB-lite"/>
    </source>
</evidence>
<reference evidence="3" key="1">
    <citation type="journal article" date="2023" name="Mol. Phylogenet. Evol.">
        <title>Genome-scale phylogeny and comparative genomics of the fungal order Sordariales.</title>
        <authorList>
            <person name="Hensen N."/>
            <person name="Bonometti L."/>
            <person name="Westerberg I."/>
            <person name="Brannstrom I.O."/>
            <person name="Guillou S."/>
            <person name="Cros-Aarteil S."/>
            <person name="Calhoun S."/>
            <person name="Haridas S."/>
            <person name="Kuo A."/>
            <person name="Mondo S."/>
            <person name="Pangilinan J."/>
            <person name="Riley R."/>
            <person name="LaButti K."/>
            <person name="Andreopoulos B."/>
            <person name="Lipzen A."/>
            <person name="Chen C."/>
            <person name="Yan M."/>
            <person name="Daum C."/>
            <person name="Ng V."/>
            <person name="Clum A."/>
            <person name="Steindorff A."/>
            <person name="Ohm R.A."/>
            <person name="Martin F."/>
            <person name="Silar P."/>
            <person name="Natvig D.O."/>
            <person name="Lalanne C."/>
            <person name="Gautier V."/>
            <person name="Ament-Velasquez S.L."/>
            <person name="Kruys A."/>
            <person name="Hutchinson M.I."/>
            <person name="Powell A.J."/>
            <person name="Barry K."/>
            <person name="Miller A.N."/>
            <person name="Grigoriev I.V."/>
            <person name="Debuchy R."/>
            <person name="Gladieux P."/>
            <person name="Hiltunen Thoren M."/>
            <person name="Johannesson H."/>
        </authorList>
    </citation>
    <scope>NUCLEOTIDE SEQUENCE</scope>
    <source>
        <strain evidence="3">CBS 314.62</strain>
    </source>
</reference>
<feature type="compositionally biased region" description="Basic and acidic residues" evidence="1">
    <location>
        <begin position="155"/>
        <end position="170"/>
    </location>
</feature>
<feature type="domain" description="Myb-like" evidence="2">
    <location>
        <begin position="506"/>
        <end position="554"/>
    </location>
</feature>
<dbReference type="InterPro" id="IPR039467">
    <property type="entry name" value="TFIIIB_B''_Myb"/>
</dbReference>
<sequence length="654" mass="69437">MLKKKSSGFKPKAKAPVRRGAPTSSSLDVDHPSTTEQPSQTPPPTSIPSASTSLDQKSSASSLPEPTASQPPASPSSNSKPSITEKTPQNHITTPPLQQDPETGGDEPAQGVTISDKVSTASAQAGAESSRQGRDVPANTQGPSPEAAASAPLETSRDNGDELSKAHEAPQEDGPAALRATLIANLEAAAPVTASSAPAAPEGRSSSTSQSTSDTQIVTPPTEDASTGRPQSAIEADNGPGAATPATASKPKRLQKRKSDASAGAEAGTDGSAAPPKKKPRQKRAAPLPGEEGYDAAASKPKRAPRKRKASASATPDKVASGEEGEGKAPASKRPSRHREATPEDAETAEVDITQVKMADLAKDMHIGKKFSLHDELMERERAKRQKAYEKRRQQRAAGGEEVGEQADDPTLDPDASTATAGPTGAGASASAAAKDDEGPTGRTGKLGPAGEQYHIVDGVIVINAASLQVDRHARAREEAGELEEQIENDFTNHTTSATYLRRTLKPQQWPDEETEKFYHALSMFGTDFDTISRMFRGKQRKHIKLKFNREERANPERISAALVGKKTVSIDMNEYQRQTGAQYETAEAIYAEEKRREDEFNARQKAIEDDKAEEQRKKAEALFGNPDADADAAAKKKGRKGKGKGKKHQIACF</sequence>
<evidence type="ECO:0000313" key="4">
    <source>
        <dbReference type="Proteomes" id="UP001270362"/>
    </source>
</evidence>
<feature type="compositionally biased region" description="Basic and acidic residues" evidence="1">
    <location>
        <begin position="365"/>
        <end position="392"/>
    </location>
</feature>
<comment type="caution">
    <text evidence="3">The sequence shown here is derived from an EMBL/GenBank/DDBJ whole genome shotgun (WGS) entry which is preliminary data.</text>
</comment>
<feature type="compositionally biased region" description="Low complexity" evidence="1">
    <location>
        <begin position="188"/>
        <end position="216"/>
    </location>
</feature>
<feature type="compositionally biased region" description="Acidic residues" evidence="1">
    <location>
        <begin position="402"/>
        <end position="412"/>
    </location>
</feature>
<reference evidence="3" key="2">
    <citation type="submission" date="2023-06" db="EMBL/GenBank/DDBJ databases">
        <authorList>
            <consortium name="Lawrence Berkeley National Laboratory"/>
            <person name="Haridas S."/>
            <person name="Hensen N."/>
            <person name="Bonometti L."/>
            <person name="Westerberg I."/>
            <person name="Brannstrom I.O."/>
            <person name="Guillou S."/>
            <person name="Cros-Aarteil S."/>
            <person name="Calhoun S."/>
            <person name="Kuo A."/>
            <person name="Mondo S."/>
            <person name="Pangilinan J."/>
            <person name="Riley R."/>
            <person name="Labutti K."/>
            <person name="Andreopoulos B."/>
            <person name="Lipzen A."/>
            <person name="Chen C."/>
            <person name="Yanf M."/>
            <person name="Daum C."/>
            <person name="Ng V."/>
            <person name="Clum A."/>
            <person name="Steindorff A."/>
            <person name="Ohm R."/>
            <person name="Martin F."/>
            <person name="Silar P."/>
            <person name="Natvig D."/>
            <person name="Lalanne C."/>
            <person name="Gautier V."/>
            <person name="Ament-Velasquez S.L."/>
            <person name="Kruys A."/>
            <person name="Hutchinson M.I."/>
            <person name="Powell A.J."/>
            <person name="Barry K."/>
            <person name="Miller A.N."/>
            <person name="Grigoriev I.V."/>
            <person name="Debuchy R."/>
            <person name="Gladieux P."/>
            <person name="Thoren M.H."/>
            <person name="Johannesson H."/>
        </authorList>
    </citation>
    <scope>NUCLEOTIDE SEQUENCE</scope>
    <source>
        <strain evidence="3">CBS 314.62</strain>
    </source>
</reference>
<gene>
    <name evidence="3" type="ORF">B0T22DRAFT_419860</name>
</gene>
<feature type="compositionally biased region" description="Low complexity" evidence="1">
    <location>
        <begin position="64"/>
        <end position="82"/>
    </location>
</feature>
<feature type="region of interest" description="Disordered" evidence="1">
    <location>
        <begin position="365"/>
        <end position="450"/>
    </location>
</feature>
<dbReference type="EMBL" id="JAULSO010000001">
    <property type="protein sequence ID" value="KAK3692900.1"/>
    <property type="molecule type" value="Genomic_DNA"/>
</dbReference>
<organism evidence="3 4">
    <name type="scientific">Podospora appendiculata</name>
    <dbReference type="NCBI Taxonomy" id="314037"/>
    <lineage>
        <taxon>Eukaryota</taxon>
        <taxon>Fungi</taxon>
        <taxon>Dikarya</taxon>
        <taxon>Ascomycota</taxon>
        <taxon>Pezizomycotina</taxon>
        <taxon>Sordariomycetes</taxon>
        <taxon>Sordariomycetidae</taxon>
        <taxon>Sordariales</taxon>
        <taxon>Podosporaceae</taxon>
        <taxon>Podospora</taxon>
    </lineage>
</organism>
<dbReference type="SUPFAM" id="SSF46689">
    <property type="entry name" value="Homeodomain-like"/>
    <property type="match status" value="1"/>
</dbReference>
<dbReference type="Gene3D" id="1.20.58.1880">
    <property type="match status" value="1"/>
</dbReference>
<feature type="compositionally biased region" description="Basic residues" evidence="1">
    <location>
        <begin position="1"/>
        <end position="17"/>
    </location>
</feature>
<evidence type="ECO:0000313" key="3">
    <source>
        <dbReference type="EMBL" id="KAK3692900.1"/>
    </source>
</evidence>
<proteinExistence type="predicted"/>
<name>A0AAE0XGD9_9PEZI</name>
<feature type="compositionally biased region" description="Polar residues" evidence="1">
    <location>
        <begin position="112"/>
        <end position="130"/>
    </location>
</feature>
<dbReference type="CDD" id="cd00167">
    <property type="entry name" value="SANT"/>
    <property type="match status" value="1"/>
</dbReference>
<feature type="compositionally biased region" description="Basic residues" evidence="1">
    <location>
        <begin position="300"/>
        <end position="310"/>
    </location>
</feature>
<feature type="compositionally biased region" description="Basic and acidic residues" evidence="1">
    <location>
        <begin position="596"/>
        <end position="621"/>
    </location>
</feature>
<dbReference type="AlphaFoldDB" id="A0AAE0XGD9"/>
<dbReference type="Pfam" id="PF15963">
    <property type="entry name" value="Myb_DNA-bind_7"/>
    <property type="match status" value="1"/>
</dbReference>
<feature type="compositionally biased region" description="Basic residues" evidence="1">
    <location>
        <begin position="636"/>
        <end position="654"/>
    </location>
</feature>
<dbReference type="GO" id="GO:0001156">
    <property type="term" value="F:TFIIIC-class transcription factor complex binding"/>
    <property type="evidence" value="ECO:0007669"/>
    <property type="project" value="TreeGrafter"/>
</dbReference>